<dbReference type="AlphaFoldDB" id="A0A2P4YFX3"/>
<evidence type="ECO:0000313" key="1">
    <source>
        <dbReference type="EMBL" id="POM76694.1"/>
    </source>
</evidence>
<protein>
    <submittedName>
        <fullName evidence="1">Uncharacterized protein</fullName>
    </submittedName>
</protein>
<keyword evidence="2" id="KW-1185">Reference proteome</keyword>
<accession>A0A2P4YFX3</accession>
<reference evidence="1 2" key="1">
    <citation type="journal article" date="2017" name="Genome Biol. Evol.">
        <title>Phytophthora megakarya and P. palmivora, closely related causal agents of cacao black pod rot, underwent increases in genome sizes and gene numbers by different mechanisms.</title>
        <authorList>
            <person name="Ali S.S."/>
            <person name="Shao J."/>
            <person name="Lary D.J."/>
            <person name="Kronmiller B."/>
            <person name="Shen D."/>
            <person name="Strem M.D."/>
            <person name="Amoako-Attah I."/>
            <person name="Akrofi A.Y."/>
            <person name="Begoude B.A."/>
            <person name="Ten Hoopen G.M."/>
            <person name="Coulibaly K."/>
            <person name="Kebe B.I."/>
            <person name="Melnick R.L."/>
            <person name="Guiltinan M.J."/>
            <person name="Tyler B.M."/>
            <person name="Meinhardt L.W."/>
            <person name="Bailey B.A."/>
        </authorList>
    </citation>
    <scope>NUCLEOTIDE SEQUENCE [LARGE SCALE GENOMIC DNA]</scope>
    <source>
        <strain evidence="2">sbr112.9</strain>
    </source>
</reference>
<dbReference type="EMBL" id="NCKW01003402">
    <property type="protein sequence ID" value="POM76694.1"/>
    <property type="molecule type" value="Genomic_DNA"/>
</dbReference>
<organism evidence="1 2">
    <name type="scientific">Phytophthora palmivora</name>
    <dbReference type="NCBI Taxonomy" id="4796"/>
    <lineage>
        <taxon>Eukaryota</taxon>
        <taxon>Sar</taxon>
        <taxon>Stramenopiles</taxon>
        <taxon>Oomycota</taxon>
        <taxon>Peronosporomycetes</taxon>
        <taxon>Peronosporales</taxon>
        <taxon>Peronosporaceae</taxon>
        <taxon>Phytophthora</taxon>
    </lineage>
</organism>
<name>A0A2P4YFX3_9STRA</name>
<sequence>MSKVNDRKRFVREVVAVLAITTLEEEDKQDIKNEKQLLFSKVKDLSEVCYLCSRPAVLFLENVLVEFND</sequence>
<evidence type="ECO:0000313" key="2">
    <source>
        <dbReference type="Proteomes" id="UP000237271"/>
    </source>
</evidence>
<dbReference type="Proteomes" id="UP000237271">
    <property type="component" value="Unassembled WGS sequence"/>
</dbReference>
<gene>
    <name evidence="1" type="ORF">PHPALM_6035</name>
</gene>
<proteinExistence type="predicted"/>
<comment type="caution">
    <text evidence="1">The sequence shown here is derived from an EMBL/GenBank/DDBJ whole genome shotgun (WGS) entry which is preliminary data.</text>
</comment>